<name>A0A2P8FFW0_9RHOB</name>
<proteinExistence type="predicted"/>
<protein>
    <submittedName>
        <fullName evidence="1">Uncharacterized protein</fullName>
    </submittedName>
</protein>
<reference evidence="1 2" key="1">
    <citation type="submission" date="2018-03" db="EMBL/GenBank/DDBJ databases">
        <title>Genomic Encyclopedia of Archaeal and Bacterial Type Strains, Phase II (KMG-II): from individual species to whole genera.</title>
        <authorList>
            <person name="Goeker M."/>
        </authorList>
    </citation>
    <scope>NUCLEOTIDE SEQUENCE [LARGE SCALE GENOMIC DNA]</scope>
    <source>
        <strain evidence="1 2">DSM 100673</strain>
    </source>
</reference>
<evidence type="ECO:0000313" key="1">
    <source>
        <dbReference type="EMBL" id="PSL20603.1"/>
    </source>
</evidence>
<evidence type="ECO:0000313" key="2">
    <source>
        <dbReference type="Proteomes" id="UP000240418"/>
    </source>
</evidence>
<accession>A0A2P8FFW0</accession>
<dbReference type="EMBL" id="PYGJ01000003">
    <property type="protein sequence ID" value="PSL20603.1"/>
    <property type="molecule type" value="Genomic_DNA"/>
</dbReference>
<dbReference type="AlphaFoldDB" id="A0A2P8FFW0"/>
<comment type="caution">
    <text evidence="1">The sequence shown here is derived from an EMBL/GenBank/DDBJ whole genome shotgun (WGS) entry which is preliminary data.</text>
</comment>
<sequence length="39" mass="4211">MGNAARTDGQRLENVGLVRECVGSHFTKIETVILEPGIV</sequence>
<organism evidence="1 2">
    <name type="scientific">Shimia abyssi</name>
    <dbReference type="NCBI Taxonomy" id="1662395"/>
    <lineage>
        <taxon>Bacteria</taxon>
        <taxon>Pseudomonadati</taxon>
        <taxon>Pseudomonadota</taxon>
        <taxon>Alphaproteobacteria</taxon>
        <taxon>Rhodobacterales</taxon>
        <taxon>Roseobacteraceae</taxon>
    </lineage>
</organism>
<keyword evidence="2" id="KW-1185">Reference proteome</keyword>
<gene>
    <name evidence="1" type="ORF">CLV88_103251</name>
</gene>
<dbReference type="Proteomes" id="UP000240418">
    <property type="component" value="Unassembled WGS sequence"/>
</dbReference>